<evidence type="ECO:0000313" key="3">
    <source>
        <dbReference type="Proteomes" id="UP000541033"/>
    </source>
</evidence>
<feature type="compositionally biased region" description="Basic and acidic residues" evidence="1">
    <location>
        <begin position="93"/>
        <end position="112"/>
    </location>
</feature>
<dbReference type="RefSeq" id="WP_167149464.1">
    <property type="nucleotide sequence ID" value="NZ_JAAMOX010000001.1"/>
</dbReference>
<evidence type="ECO:0000313" key="2">
    <source>
        <dbReference type="EMBL" id="NIH53663.1"/>
    </source>
</evidence>
<dbReference type="EMBL" id="JAAMOX010000001">
    <property type="protein sequence ID" value="NIH53663.1"/>
    <property type="molecule type" value="Genomic_DNA"/>
</dbReference>
<organism evidence="2 3">
    <name type="scientific">Lysinibacter cavernae</name>
    <dbReference type="NCBI Taxonomy" id="1640652"/>
    <lineage>
        <taxon>Bacteria</taxon>
        <taxon>Bacillati</taxon>
        <taxon>Actinomycetota</taxon>
        <taxon>Actinomycetes</taxon>
        <taxon>Micrococcales</taxon>
        <taxon>Microbacteriaceae</taxon>
        <taxon>Lysinibacter</taxon>
    </lineage>
</organism>
<comment type="caution">
    <text evidence="2">The sequence shown here is derived from an EMBL/GenBank/DDBJ whole genome shotgun (WGS) entry which is preliminary data.</text>
</comment>
<dbReference type="AlphaFoldDB" id="A0A7X5TTU5"/>
<name>A0A7X5TTU5_9MICO</name>
<protein>
    <submittedName>
        <fullName evidence="2">Uncharacterized protein</fullName>
    </submittedName>
</protein>
<keyword evidence="3" id="KW-1185">Reference proteome</keyword>
<dbReference type="Proteomes" id="UP000541033">
    <property type="component" value="Unassembled WGS sequence"/>
</dbReference>
<evidence type="ECO:0000256" key="1">
    <source>
        <dbReference type="SAM" id="MobiDB-lite"/>
    </source>
</evidence>
<proteinExistence type="predicted"/>
<gene>
    <name evidence="2" type="ORF">FHX76_001531</name>
</gene>
<reference evidence="2 3" key="1">
    <citation type="submission" date="2020-02" db="EMBL/GenBank/DDBJ databases">
        <title>Sequencing the genomes of 1000 actinobacteria strains.</title>
        <authorList>
            <person name="Klenk H.-P."/>
        </authorList>
    </citation>
    <scope>NUCLEOTIDE SEQUENCE [LARGE SCALE GENOMIC DNA]</scope>
    <source>
        <strain evidence="2 3">DSM 27960</strain>
    </source>
</reference>
<accession>A0A7X5TTU5</accession>
<feature type="region of interest" description="Disordered" evidence="1">
    <location>
        <begin position="90"/>
        <end position="112"/>
    </location>
</feature>
<sequence>MAVSTVHSLIIELRQLETAVRAGEVAGAVGRLQALEILRALQELLRRSGEWTTLERSDQDEVMAIAIQYAPYVAEGFQLRRQLEEELGVQIPDSRREQGYRSANDELPERPA</sequence>